<dbReference type="Proteomes" id="UP000732399">
    <property type="component" value="Unassembled WGS sequence"/>
</dbReference>
<evidence type="ECO:0000256" key="1">
    <source>
        <dbReference type="ARBA" id="ARBA00007435"/>
    </source>
</evidence>
<gene>
    <name evidence="4" type="ORF">HBH26_00470</name>
</gene>
<dbReference type="InterPro" id="IPR035901">
    <property type="entry name" value="GIY-YIG_endonuc_sf"/>
</dbReference>
<dbReference type="PROSITE" id="PS50164">
    <property type="entry name" value="GIY_YIG"/>
    <property type="match status" value="1"/>
</dbReference>
<dbReference type="Pfam" id="PF01541">
    <property type="entry name" value="GIY-YIG"/>
    <property type="match status" value="1"/>
</dbReference>
<evidence type="ECO:0000256" key="2">
    <source>
        <dbReference type="SAM" id="MobiDB-lite"/>
    </source>
</evidence>
<proteinExistence type="inferred from homology"/>
<feature type="region of interest" description="Disordered" evidence="2">
    <location>
        <begin position="91"/>
        <end position="124"/>
    </location>
</feature>
<dbReference type="InterPro" id="IPR050190">
    <property type="entry name" value="UPF0213_domain"/>
</dbReference>
<comment type="caution">
    <text evidence="4">The sequence shown here is derived from an EMBL/GenBank/DDBJ whole genome shotgun (WGS) entry which is preliminary data.</text>
</comment>
<dbReference type="Gene3D" id="3.40.1440.10">
    <property type="entry name" value="GIY-YIG endonuclease"/>
    <property type="match status" value="1"/>
</dbReference>
<feature type="domain" description="GIY-YIG" evidence="3">
    <location>
        <begin position="1"/>
        <end position="76"/>
    </location>
</feature>
<dbReference type="PANTHER" id="PTHR34477">
    <property type="entry name" value="UPF0213 PROTEIN YHBQ"/>
    <property type="match status" value="1"/>
</dbReference>
<dbReference type="SUPFAM" id="SSF82771">
    <property type="entry name" value="GIY-YIG endonuclease"/>
    <property type="match status" value="1"/>
</dbReference>
<evidence type="ECO:0000313" key="4">
    <source>
        <dbReference type="EMBL" id="NJR77086.1"/>
    </source>
</evidence>
<reference evidence="4 5" key="1">
    <citation type="submission" date="2020-03" db="EMBL/GenBank/DDBJ databases">
        <authorList>
            <person name="Wang L."/>
            <person name="He N."/>
            <person name="Li Y."/>
            <person name="Fang Y."/>
            <person name="Zhang F."/>
        </authorList>
    </citation>
    <scope>NUCLEOTIDE SEQUENCE [LARGE SCALE GENOMIC DNA]</scope>
    <source>
        <strain evidence="4 5">36D10-4-7</strain>
    </source>
</reference>
<dbReference type="InterPro" id="IPR000305">
    <property type="entry name" value="GIY-YIG_endonuc"/>
</dbReference>
<protein>
    <submittedName>
        <fullName evidence="4">GIY-YIG nuclease family protein</fullName>
    </submittedName>
</protein>
<dbReference type="PANTHER" id="PTHR34477:SF1">
    <property type="entry name" value="UPF0213 PROTEIN YHBQ"/>
    <property type="match status" value="1"/>
</dbReference>
<accession>A0ABX1CIW0</accession>
<evidence type="ECO:0000313" key="5">
    <source>
        <dbReference type="Proteomes" id="UP000732399"/>
    </source>
</evidence>
<comment type="similarity">
    <text evidence="1">Belongs to the UPF0213 family.</text>
</comment>
<sequence length="124" mass="13486">MAFWVYLLRCGDGSFYAGHTDALDARIAAHLNGKGSDHTARRQPVTFAWAQGFPSRIEALESERRIKGWSRAKKEAMIVGDWERVSRLACSNGARPSTSSGRTVDPGAVRAEPVEARALGAASR</sequence>
<organism evidence="4 5">
    <name type="scientific">Sphingomonas corticis</name>
    <dbReference type="NCBI Taxonomy" id="2722791"/>
    <lineage>
        <taxon>Bacteria</taxon>
        <taxon>Pseudomonadati</taxon>
        <taxon>Pseudomonadota</taxon>
        <taxon>Alphaproteobacteria</taxon>
        <taxon>Sphingomonadales</taxon>
        <taxon>Sphingomonadaceae</taxon>
        <taxon>Sphingomonas</taxon>
    </lineage>
</organism>
<evidence type="ECO:0000259" key="3">
    <source>
        <dbReference type="PROSITE" id="PS50164"/>
    </source>
</evidence>
<keyword evidence="5" id="KW-1185">Reference proteome</keyword>
<name>A0ABX1CIW0_9SPHN</name>
<dbReference type="EMBL" id="JAAVJH010000001">
    <property type="protein sequence ID" value="NJR77086.1"/>
    <property type="molecule type" value="Genomic_DNA"/>
</dbReference>
<dbReference type="CDD" id="cd10456">
    <property type="entry name" value="GIY-YIG_UPF0213"/>
    <property type="match status" value="1"/>
</dbReference>